<sequence>MTASDHVRWLSSPTLHSPTVIAAFSGWNDAADAASTAVRTLIDAWDAEPLADIDPEEFTDFATIRPSVRLDNGITRSIVWPKVSLWHASTPGSDVILVLGPEPSLKWRLFTEQIISVAMRYDASMMLTLGALLADVSHRNDVQILGTANDAATIERFDLQRSRYEGPTGIISVLHDACSQNSLPSASLWAAVPAIASQIPSPKAANALIARAGEIIGTPAPLGVLHNQVVAYDNKVEQMIDDDEDLREYVERIESMDDDAFGMDNPNQLEFDFEPDSEDEVDDNIDTLVDEVEKFLRDQDSN</sequence>
<feature type="region of interest" description="Disordered" evidence="1">
    <location>
        <begin position="258"/>
        <end position="280"/>
    </location>
</feature>
<feature type="compositionally biased region" description="Acidic residues" evidence="1">
    <location>
        <begin position="271"/>
        <end position="280"/>
    </location>
</feature>
<reference evidence="2" key="1">
    <citation type="submission" date="2020-05" db="EMBL/GenBank/DDBJ databases">
        <authorList>
            <person name="Chiriac C."/>
            <person name="Salcher M."/>
            <person name="Ghai R."/>
            <person name="Kavagutti S V."/>
        </authorList>
    </citation>
    <scope>NUCLEOTIDE SEQUENCE</scope>
</reference>
<dbReference type="SUPFAM" id="SSF159659">
    <property type="entry name" value="Cgl1923-like"/>
    <property type="match status" value="1"/>
</dbReference>
<dbReference type="InterPro" id="IPR038389">
    <property type="entry name" value="PSMG2_sf"/>
</dbReference>
<evidence type="ECO:0000313" key="2">
    <source>
        <dbReference type="EMBL" id="CAB4565606.1"/>
    </source>
</evidence>
<gene>
    <name evidence="2" type="ORF">UFOPK1572_01092</name>
    <name evidence="3" type="ORF">UFOPK2169_00276</name>
</gene>
<dbReference type="PIRSF" id="PIRSF028754">
    <property type="entry name" value="UCP028754"/>
    <property type="match status" value="1"/>
</dbReference>
<dbReference type="EMBL" id="CAEZWE010000006">
    <property type="protein sequence ID" value="CAB4643417.1"/>
    <property type="molecule type" value="Genomic_DNA"/>
</dbReference>
<organism evidence="2">
    <name type="scientific">freshwater metagenome</name>
    <dbReference type="NCBI Taxonomy" id="449393"/>
    <lineage>
        <taxon>unclassified sequences</taxon>
        <taxon>metagenomes</taxon>
        <taxon>ecological metagenomes</taxon>
    </lineage>
</organism>
<proteinExistence type="predicted"/>
<dbReference type="AlphaFoldDB" id="A0A6J6DQ90"/>
<protein>
    <submittedName>
        <fullName evidence="2">Unannotated protein</fullName>
    </submittedName>
</protein>
<dbReference type="Gene3D" id="3.40.50.10900">
    <property type="entry name" value="PAC-like subunit"/>
    <property type="match status" value="1"/>
</dbReference>
<evidence type="ECO:0000313" key="3">
    <source>
        <dbReference type="EMBL" id="CAB4643417.1"/>
    </source>
</evidence>
<dbReference type="InterPro" id="IPR019151">
    <property type="entry name" value="Proteasome_assmbl_chaperone_2"/>
</dbReference>
<name>A0A6J6DQ90_9ZZZZ</name>
<accession>A0A6J6DQ90</accession>
<dbReference type="InterPro" id="IPR008492">
    <property type="entry name" value="Rv2714-like"/>
</dbReference>
<dbReference type="Pfam" id="PF09754">
    <property type="entry name" value="PAC2"/>
    <property type="match status" value="1"/>
</dbReference>
<dbReference type="EMBL" id="CAEZTC010000143">
    <property type="protein sequence ID" value="CAB4565606.1"/>
    <property type="molecule type" value="Genomic_DNA"/>
</dbReference>
<evidence type="ECO:0000256" key="1">
    <source>
        <dbReference type="SAM" id="MobiDB-lite"/>
    </source>
</evidence>